<evidence type="ECO:0000256" key="18">
    <source>
        <dbReference type="SAM" id="SignalP"/>
    </source>
</evidence>
<dbReference type="Gene3D" id="3.40.50.12780">
    <property type="entry name" value="N-terminal domain of ligase-like"/>
    <property type="match status" value="1"/>
</dbReference>
<name>A0A4Z2C7H0_9TELE</name>
<evidence type="ECO:0000256" key="10">
    <source>
        <dbReference type="ARBA" id="ARBA00023055"/>
    </source>
</evidence>
<keyword evidence="5" id="KW-0436">Ligase</keyword>
<evidence type="ECO:0000256" key="7">
    <source>
        <dbReference type="ARBA" id="ARBA00022741"/>
    </source>
</evidence>
<evidence type="ECO:0000256" key="5">
    <source>
        <dbReference type="ARBA" id="ARBA00022598"/>
    </source>
</evidence>
<evidence type="ECO:0000256" key="17">
    <source>
        <dbReference type="ARBA" id="ARBA00048666"/>
    </source>
</evidence>
<dbReference type="GO" id="GO:0005789">
    <property type="term" value="C:endoplasmic reticulum membrane"/>
    <property type="evidence" value="ECO:0007669"/>
    <property type="project" value="TreeGrafter"/>
</dbReference>
<reference evidence="21 22" key="1">
    <citation type="submission" date="2019-04" db="EMBL/GenBank/DDBJ databases">
        <title>The sequence and de novo assembly of Takifugu bimaculatus genome using PacBio and Hi-C technologies.</title>
        <authorList>
            <person name="Xu P."/>
            <person name="Liu B."/>
            <person name="Zhou Z."/>
        </authorList>
    </citation>
    <scope>NUCLEOTIDE SEQUENCE [LARGE SCALE GENOMIC DNA]</scope>
    <source>
        <strain evidence="21">TB-2018</strain>
        <tissue evidence="21">Muscle</tissue>
    </source>
</reference>
<keyword evidence="10" id="KW-0445">Lipid transport</keyword>
<evidence type="ECO:0000256" key="8">
    <source>
        <dbReference type="ARBA" id="ARBA00022832"/>
    </source>
</evidence>
<evidence type="ECO:0000256" key="13">
    <source>
        <dbReference type="ARBA" id="ARBA00024484"/>
    </source>
</evidence>
<evidence type="ECO:0000256" key="6">
    <source>
        <dbReference type="ARBA" id="ARBA00022692"/>
    </source>
</evidence>
<dbReference type="Proteomes" id="UP000516260">
    <property type="component" value="Chromosome 12"/>
</dbReference>
<evidence type="ECO:0000313" key="21">
    <source>
        <dbReference type="EMBL" id="TNN00187.1"/>
    </source>
</evidence>
<evidence type="ECO:0000256" key="4">
    <source>
        <dbReference type="ARBA" id="ARBA00022475"/>
    </source>
</evidence>
<keyword evidence="8" id="KW-0276">Fatty acid metabolism</keyword>
<comment type="catalytic activity">
    <reaction evidence="15">
        <text>a very long-chain fatty acid + ATP + CoA = a very long-chain fatty acyl-CoA + AMP + diphosphate</text>
        <dbReference type="Rhea" id="RHEA:54536"/>
        <dbReference type="ChEBI" id="CHEBI:30616"/>
        <dbReference type="ChEBI" id="CHEBI:33019"/>
        <dbReference type="ChEBI" id="CHEBI:57287"/>
        <dbReference type="ChEBI" id="CHEBI:58950"/>
        <dbReference type="ChEBI" id="CHEBI:138261"/>
        <dbReference type="ChEBI" id="CHEBI:456215"/>
    </reaction>
    <physiologicalReaction direction="left-to-right" evidence="15">
        <dbReference type="Rhea" id="RHEA:54537"/>
    </physiologicalReaction>
</comment>
<dbReference type="GO" id="GO:0044539">
    <property type="term" value="P:long-chain fatty acid import into cell"/>
    <property type="evidence" value="ECO:0007669"/>
    <property type="project" value="TreeGrafter"/>
</dbReference>
<dbReference type="InterPro" id="IPR045851">
    <property type="entry name" value="AMP-bd_C_sf"/>
</dbReference>
<feature type="signal peptide" evidence="18">
    <location>
        <begin position="1"/>
        <end position="26"/>
    </location>
</feature>
<keyword evidence="22" id="KW-1185">Reference proteome</keyword>
<keyword evidence="6" id="KW-0812">Transmembrane</keyword>
<keyword evidence="12" id="KW-0472">Membrane</keyword>
<dbReference type="AlphaFoldDB" id="A0A4Z2C7H0"/>
<comment type="subcellular location">
    <subcellularLocation>
        <location evidence="1">Cell membrane</location>
        <topology evidence="1">Multi-pass membrane protein</topology>
    </subcellularLocation>
</comment>
<comment type="catalytic activity">
    <reaction evidence="13">
        <text>a long-chain fatty acid + ATP + CoA = a long-chain fatty acyl-CoA + AMP + diphosphate</text>
        <dbReference type="Rhea" id="RHEA:15421"/>
        <dbReference type="ChEBI" id="CHEBI:30616"/>
        <dbReference type="ChEBI" id="CHEBI:33019"/>
        <dbReference type="ChEBI" id="CHEBI:57287"/>
        <dbReference type="ChEBI" id="CHEBI:57560"/>
        <dbReference type="ChEBI" id="CHEBI:83139"/>
        <dbReference type="ChEBI" id="CHEBI:456215"/>
        <dbReference type="EC" id="6.2.1.3"/>
    </reaction>
    <physiologicalReaction direction="left-to-right" evidence="13">
        <dbReference type="Rhea" id="RHEA:15422"/>
    </physiologicalReaction>
</comment>
<feature type="domain" description="AMP-binding enzyme C-terminal" evidence="20">
    <location>
        <begin position="492"/>
        <end position="565"/>
    </location>
</feature>
<evidence type="ECO:0000256" key="2">
    <source>
        <dbReference type="ARBA" id="ARBA00006432"/>
    </source>
</evidence>
<feature type="domain" description="AMP-dependent synthetase/ligase" evidence="19">
    <location>
        <begin position="56"/>
        <end position="366"/>
    </location>
</feature>
<comment type="similarity">
    <text evidence="2">Belongs to the ATP-dependent AMP-binding enzyme family.</text>
</comment>
<evidence type="ECO:0000259" key="19">
    <source>
        <dbReference type="Pfam" id="PF00501"/>
    </source>
</evidence>
<dbReference type="NCBIfam" id="NF006134">
    <property type="entry name" value="PRK08279.1"/>
    <property type="match status" value="1"/>
</dbReference>
<sequence>MLVWIVVAALLLLLLLFSRHPHFVQDVRHVRRRLKARRQIEERFKRNYLILDRFLEVVETQPHTPFIRFKDESYTYGDAEELSSKAARVFLQSGRVKQGDTVALFLGNKPIFLFLWLGLLKIGCPVAFLNHNVRSKSLLHCFSRCGAKTLVADEELLDAVEEVLPTLLEQQVHVYILADRCKTSHVDTFNDKMRRASGEPVPRELRSSVTPGSTAVYIYTSGTTGLPKAAAITHAKVQGLSLLFSFIGVTSKDVLYLTLPLYHSAGFLGCTSAIESGFTIVLRSKFSASQFWDDCRKYNVTIIQYIGEIMRYLCNTPQKFNDQSHRVRFALGNGMRPEVWREFLSRFGNIQIAEFYGATEGNFFLLNYSGKIGAVGRDFYLHRRYFPYSLIKYDVDQDKPLRDSAGFCIRATRGEPGLLVCEISPAAPFSGYERDEQQTEKKKLHNVHKKGDLYFNTGDLFTIDSEGFFYFNDRVGDTFRWKGENVSTAEVADVLTFLDCIKHVTVYGVHVPDQEGRAGMAAVSVTDGHFDSVRVFKHVERFLPTYARPRFIRIKASLDVTGTFKYVKMKLVADGFDPNRITDPLYFLDEKVRDYVPLTQDIFNAVSSGKIKI</sequence>
<evidence type="ECO:0000256" key="3">
    <source>
        <dbReference type="ARBA" id="ARBA00022448"/>
    </source>
</evidence>
<proteinExistence type="inferred from homology"/>
<dbReference type="InterPro" id="IPR020845">
    <property type="entry name" value="AMP-binding_CS"/>
</dbReference>
<dbReference type="SUPFAM" id="SSF56801">
    <property type="entry name" value="Acetyl-CoA synthetase-like"/>
    <property type="match status" value="1"/>
</dbReference>
<evidence type="ECO:0000256" key="1">
    <source>
        <dbReference type="ARBA" id="ARBA00004651"/>
    </source>
</evidence>
<dbReference type="Gene3D" id="3.30.300.30">
    <property type="match status" value="1"/>
</dbReference>
<dbReference type="InterPro" id="IPR000873">
    <property type="entry name" value="AMP-dep_synth/lig_dom"/>
</dbReference>
<keyword evidence="9" id="KW-1133">Transmembrane helix</keyword>
<comment type="catalytic activity">
    <reaction evidence="17">
        <text>tetracosanoate + ATP + CoA = tetracosanoyl-CoA + AMP + diphosphate</text>
        <dbReference type="Rhea" id="RHEA:33639"/>
        <dbReference type="ChEBI" id="CHEBI:30616"/>
        <dbReference type="ChEBI" id="CHEBI:31014"/>
        <dbReference type="ChEBI" id="CHEBI:33019"/>
        <dbReference type="ChEBI" id="CHEBI:57287"/>
        <dbReference type="ChEBI" id="CHEBI:65052"/>
        <dbReference type="ChEBI" id="CHEBI:456215"/>
    </reaction>
    <physiologicalReaction direction="left-to-right" evidence="17">
        <dbReference type="Rhea" id="RHEA:33640"/>
    </physiologicalReaction>
</comment>
<dbReference type="FunFam" id="3.30.300.30:FF:000002">
    <property type="entry name" value="Long-chain fatty acid transport protein 1"/>
    <property type="match status" value="1"/>
</dbReference>
<dbReference type="Pfam" id="PF13193">
    <property type="entry name" value="AMP-binding_C"/>
    <property type="match status" value="1"/>
</dbReference>
<dbReference type="EC" id="6.2.1.3" evidence="14"/>
<evidence type="ECO:0000313" key="22">
    <source>
        <dbReference type="Proteomes" id="UP000516260"/>
    </source>
</evidence>
<dbReference type="GO" id="GO:0005324">
    <property type="term" value="F:long-chain fatty acid transmembrane transporter activity"/>
    <property type="evidence" value="ECO:0007669"/>
    <property type="project" value="TreeGrafter"/>
</dbReference>
<evidence type="ECO:0000256" key="12">
    <source>
        <dbReference type="ARBA" id="ARBA00023136"/>
    </source>
</evidence>
<evidence type="ECO:0000256" key="11">
    <source>
        <dbReference type="ARBA" id="ARBA00023098"/>
    </source>
</evidence>
<comment type="caution">
    <text evidence="21">The sequence shown here is derived from an EMBL/GenBank/DDBJ whole genome shotgun (WGS) entry which is preliminary data.</text>
</comment>
<evidence type="ECO:0000256" key="14">
    <source>
        <dbReference type="ARBA" id="ARBA00026121"/>
    </source>
</evidence>
<dbReference type="PROSITE" id="PS00455">
    <property type="entry name" value="AMP_BINDING"/>
    <property type="match status" value="1"/>
</dbReference>
<dbReference type="PANTHER" id="PTHR43107">
    <property type="entry name" value="LONG-CHAIN FATTY ACID TRANSPORT PROTEIN"/>
    <property type="match status" value="1"/>
</dbReference>
<keyword evidence="11" id="KW-0443">Lipid metabolism</keyword>
<accession>A0A4Z2C7H0</accession>
<keyword evidence="18" id="KW-0732">Signal</keyword>
<dbReference type="InterPro" id="IPR042099">
    <property type="entry name" value="ANL_N_sf"/>
</dbReference>
<dbReference type="InterPro" id="IPR025110">
    <property type="entry name" value="AMP-bd_C"/>
</dbReference>
<gene>
    <name evidence="21" type="ORF">fugu_011433</name>
</gene>
<organism evidence="21 22">
    <name type="scientific">Takifugu bimaculatus</name>
    <dbReference type="NCBI Taxonomy" id="433685"/>
    <lineage>
        <taxon>Eukaryota</taxon>
        <taxon>Metazoa</taxon>
        <taxon>Chordata</taxon>
        <taxon>Craniata</taxon>
        <taxon>Vertebrata</taxon>
        <taxon>Euteleostomi</taxon>
        <taxon>Actinopterygii</taxon>
        <taxon>Neopterygii</taxon>
        <taxon>Teleostei</taxon>
        <taxon>Neoteleostei</taxon>
        <taxon>Acanthomorphata</taxon>
        <taxon>Eupercaria</taxon>
        <taxon>Tetraodontiformes</taxon>
        <taxon>Tetradontoidea</taxon>
        <taxon>Tetraodontidae</taxon>
        <taxon>Takifugu</taxon>
    </lineage>
</organism>
<dbReference type="GO" id="GO:0004467">
    <property type="term" value="F:long-chain fatty acid-CoA ligase activity"/>
    <property type="evidence" value="ECO:0007669"/>
    <property type="project" value="UniProtKB-EC"/>
</dbReference>
<keyword evidence="4" id="KW-1003">Cell membrane</keyword>
<dbReference type="PANTHER" id="PTHR43107:SF4">
    <property type="entry name" value="LONG-CHAIN FATTY ACID TRANSPORT PROTEIN 2"/>
    <property type="match status" value="1"/>
</dbReference>
<dbReference type="Pfam" id="PF00501">
    <property type="entry name" value="AMP-binding"/>
    <property type="match status" value="1"/>
</dbReference>
<evidence type="ECO:0000256" key="9">
    <source>
        <dbReference type="ARBA" id="ARBA00022989"/>
    </source>
</evidence>
<protein>
    <recommendedName>
        <fullName evidence="14">long-chain-fatty-acid--CoA ligase</fullName>
        <ecNumber evidence="14">6.2.1.3</ecNumber>
    </recommendedName>
    <alternativeName>
        <fullName evidence="16">Long-chain-fatty-acid--CoA ligase</fullName>
    </alternativeName>
</protein>
<dbReference type="GO" id="GO:0000166">
    <property type="term" value="F:nucleotide binding"/>
    <property type="evidence" value="ECO:0007669"/>
    <property type="project" value="UniProtKB-KW"/>
</dbReference>
<evidence type="ECO:0000259" key="20">
    <source>
        <dbReference type="Pfam" id="PF13193"/>
    </source>
</evidence>
<keyword evidence="7" id="KW-0547">Nucleotide-binding</keyword>
<evidence type="ECO:0000256" key="16">
    <source>
        <dbReference type="ARBA" id="ARBA00041297"/>
    </source>
</evidence>
<dbReference type="EMBL" id="SWLE01000004">
    <property type="protein sequence ID" value="TNN00187.1"/>
    <property type="molecule type" value="Genomic_DNA"/>
</dbReference>
<evidence type="ECO:0000256" key="15">
    <source>
        <dbReference type="ARBA" id="ARBA00036527"/>
    </source>
</evidence>
<dbReference type="GO" id="GO:0005886">
    <property type="term" value="C:plasma membrane"/>
    <property type="evidence" value="ECO:0007669"/>
    <property type="project" value="UniProtKB-SubCell"/>
</dbReference>
<keyword evidence="3" id="KW-0813">Transport</keyword>
<dbReference type="FunFam" id="3.40.50.12780:FF:000005">
    <property type="entry name" value="Solute carrier family 27 member 6"/>
    <property type="match status" value="1"/>
</dbReference>
<feature type="chain" id="PRO_5021223534" description="long-chain-fatty-acid--CoA ligase" evidence="18">
    <location>
        <begin position="27"/>
        <end position="613"/>
    </location>
</feature>